<evidence type="ECO:0000259" key="4">
    <source>
        <dbReference type="Pfam" id="PF01420"/>
    </source>
</evidence>
<protein>
    <submittedName>
        <fullName evidence="5">Type I restriction enzyme, S subunit</fullName>
    </submittedName>
</protein>
<dbReference type="InterPro" id="IPR000055">
    <property type="entry name" value="Restrct_endonuc_typeI_TRD"/>
</dbReference>
<sequence length="505" mass="57207">MGSLPEKLPLGWATASLEVLGIQKTTLIKPSESPETTFELWSVPAYPNDAPEMVKGKEVGSNKQSVIPEDVLLCKINPRINRVWLVGPKKDYPQIASTEWIVLRNKDIDSRFMMHRLREEKFRENLCANVSGVGGSLTRCRPQEVKKFVISLPPLNEQSRIVAKIEALQEKSNRAREALEAIPPLLEKFRQSVLASAFRGDLTAEWRAQNPDVEPASVLLEKIKKERRRLWEEAELAKMEAKGKTPKDDKWKKKYKEPEPVDKTDLPELPEGWCWASFEQCAWEITVGHVGPMKSRYVENGIPFLRCQNVRPYGYEQENLAYILEDFDEKLKKSRLYGGEILVVRSGVNVGDSCVYPTDAGQSNCSDLVITRPLTGLNPFFASLYVNSPFFKDALNLRKVGNAQPHFNVGSMKKAEIPVPSSEEQAVIVNKIQRLLDYSDNVKIRMLQANRLLDSQCQSILSKAFRGELIPQDPNDEPASVLLARIRAEREAKIGNKKGRGRRKK</sequence>
<keyword evidence="3" id="KW-0238">DNA-binding</keyword>
<keyword evidence="6" id="KW-1185">Reference proteome</keyword>
<evidence type="ECO:0000256" key="1">
    <source>
        <dbReference type="ARBA" id="ARBA00010923"/>
    </source>
</evidence>
<dbReference type="Proteomes" id="UP000183994">
    <property type="component" value="Unassembled WGS sequence"/>
</dbReference>
<reference evidence="6" key="1">
    <citation type="submission" date="2016-11" db="EMBL/GenBank/DDBJ databases">
        <authorList>
            <person name="Varghese N."/>
            <person name="Submissions S."/>
        </authorList>
    </citation>
    <scope>NUCLEOTIDE SEQUENCE [LARGE SCALE GENOMIC DNA]</scope>
    <source>
        <strain evidence="6">DSM 16219</strain>
    </source>
</reference>
<evidence type="ECO:0000256" key="2">
    <source>
        <dbReference type="ARBA" id="ARBA00022747"/>
    </source>
</evidence>
<evidence type="ECO:0000313" key="6">
    <source>
        <dbReference type="Proteomes" id="UP000183994"/>
    </source>
</evidence>
<dbReference type="Gene3D" id="3.90.220.20">
    <property type="entry name" value="DNA methylase specificity domains"/>
    <property type="match status" value="2"/>
</dbReference>
<dbReference type="RefSeq" id="WP_073477035.1">
    <property type="nucleotide sequence ID" value="NZ_FQZU01000019.1"/>
</dbReference>
<dbReference type="PANTHER" id="PTHR43140:SF1">
    <property type="entry name" value="TYPE I RESTRICTION ENZYME ECOKI SPECIFICITY SUBUNIT"/>
    <property type="match status" value="1"/>
</dbReference>
<dbReference type="GO" id="GO:0003677">
    <property type="term" value="F:DNA binding"/>
    <property type="evidence" value="ECO:0007669"/>
    <property type="project" value="UniProtKB-KW"/>
</dbReference>
<comment type="similarity">
    <text evidence="1">Belongs to the type-I restriction system S methylase family.</text>
</comment>
<dbReference type="InterPro" id="IPR044946">
    <property type="entry name" value="Restrct_endonuc_typeI_TRD_sf"/>
</dbReference>
<dbReference type="GO" id="GO:0009307">
    <property type="term" value="P:DNA restriction-modification system"/>
    <property type="evidence" value="ECO:0007669"/>
    <property type="project" value="UniProtKB-KW"/>
</dbReference>
<gene>
    <name evidence="5" type="ORF">SAMN02745216_03004</name>
</gene>
<dbReference type="EMBL" id="FQZU01000019">
    <property type="protein sequence ID" value="SHK16828.1"/>
    <property type="molecule type" value="Genomic_DNA"/>
</dbReference>
<feature type="domain" description="Type I restriction modification DNA specificity" evidence="4">
    <location>
        <begin position="348"/>
        <end position="437"/>
    </location>
</feature>
<accession>A0A1M6Q9J7</accession>
<dbReference type="Pfam" id="PF01420">
    <property type="entry name" value="Methylase_S"/>
    <property type="match status" value="2"/>
</dbReference>
<feature type="domain" description="Type I restriction modification DNA specificity" evidence="4">
    <location>
        <begin position="35"/>
        <end position="172"/>
    </location>
</feature>
<proteinExistence type="inferred from homology"/>
<name>A0A1M6Q9J7_9BACT</name>
<keyword evidence="2" id="KW-0680">Restriction system</keyword>
<evidence type="ECO:0000313" key="5">
    <source>
        <dbReference type="EMBL" id="SHK16828.1"/>
    </source>
</evidence>
<organism evidence="5 6">
    <name type="scientific">Desulfatibacillum alkenivorans DSM 16219</name>
    <dbReference type="NCBI Taxonomy" id="1121393"/>
    <lineage>
        <taxon>Bacteria</taxon>
        <taxon>Pseudomonadati</taxon>
        <taxon>Thermodesulfobacteriota</taxon>
        <taxon>Desulfobacteria</taxon>
        <taxon>Desulfobacterales</taxon>
        <taxon>Desulfatibacillaceae</taxon>
        <taxon>Desulfatibacillum</taxon>
    </lineage>
</organism>
<dbReference type="InterPro" id="IPR051212">
    <property type="entry name" value="Type-I_RE_S_subunit"/>
</dbReference>
<evidence type="ECO:0000256" key="3">
    <source>
        <dbReference type="ARBA" id="ARBA00023125"/>
    </source>
</evidence>
<dbReference type="AlphaFoldDB" id="A0A1M6Q9J7"/>
<dbReference type="OrthoDB" id="5363772at2"/>
<dbReference type="STRING" id="1121393.SAMN02745216_03004"/>
<dbReference type="PANTHER" id="PTHR43140">
    <property type="entry name" value="TYPE-1 RESTRICTION ENZYME ECOKI SPECIFICITY PROTEIN"/>
    <property type="match status" value="1"/>
</dbReference>
<dbReference type="SUPFAM" id="SSF116734">
    <property type="entry name" value="DNA methylase specificity domain"/>
    <property type="match status" value="2"/>
</dbReference>